<dbReference type="AlphaFoldDB" id="A0AAW2QHT0"/>
<name>A0AAW2QHT0_SESRA</name>
<protein>
    <submittedName>
        <fullName evidence="1">Uncharacterized protein</fullName>
    </submittedName>
</protein>
<dbReference type="EMBL" id="JACGWJ010000015">
    <property type="protein sequence ID" value="KAL0367363.1"/>
    <property type="molecule type" value="Genomic_DNA"/>
</dbReference>
<reference evidence="1" key="2">
    <citation type="journal article" date="2024" name="Plant">
        <title>Genomic evolution and insights into agronomic trait innovations of Sesamum species.</title>
        <authorList>
            <person name="Miao H."/>
            <person name="Wang L."/>
            <person name="Qu L."/>
            <person name="Liu H."/>
            <person name="Sun Y."/>
            <person name="Le M."/>
            <person name="Wang Q."/>
            <person name="Wei S."/>
            <person name="Zheng Y."/>
            <person name="Lin W."/>
            <person name="Duan Y."/>
            <person name="Cao H."/>
            <person name="Xiong S."/>
            <person name="Wang X."/>
            <person name="Wei L."/>
            <person name="Li C."/>
            <person name="Ma Q."/>
            <person name="Ju M."/>
            <person name="Zhao R."/>
            <person name="Li G."/>
            <person name="Mu C."/>
            <person name="Tian Q."/>
            <person name="Mei H."/>
            <person name="Zhang T."/>
            <person name="Gao T."/>
            <person name="Zhang H."/>
        </authorList>
    </citation>
    <scope>NUCLEOTIDE SEQUENCE</scope>
    <source>
        <strain evidence="1">G02</strain>
    </source>
</reference>
<evidence type="ECO:0000313" key="1">
    <source>
        <dbReference type="EMBL" id="KAL0367363.1"/>
    </source>
</evidence>
<sequence length="102" mass="11334">MGCGRGTVCGEKFVGAEGHFKTERSKEREVDLLSHDTKSEYWALHTHQSLYVLTRTSTNRVGENVTGRSLDKTAGCDLQRTCGQLRDVGRHAGARTALEQRL</sequence>
<organism evidence="1">
    <name type="scientific">Sesamum radiatum</name>
    <name type="common">Black benniseed</name>
    <dbReference type="NCBI Taxonomy" id="300843"/>
    <lineage>
        <taxon>Eukaryota</taxon>
        <taxon>Viridiplantae</taxon>
        <taxon>Streptophyta</taxon>
        <taxon>Embryophyta</taxon>
        <taxon>Tracheophyta</taxon>
        <taxon>Spermatophyta</taxon>
        <taxon>Magnoliopsida</taxon>
        <taxon>eudicotyledons</taxon>
        <taxon>Gunneridae</taxon>
        <taxon>Pentapetalae</taxon>
        <taxon>asterids</taxon>
        <taxon>lamiids</taxon>
        <taxon>Lamiales</taxon>
        <taxon>Pedaliaceae</taxon>
        <taxon>Sesamum</taxon>
    </lineage>
</organism>
<proteinExistence type="predicted"/>
<accession>A0AAW2QHT0</accession>
<reference evidence="1" key="1">
    <citation type="submission" date="2020-06" db="EMBL/GenBank/DDBJ databases">
        <authorList>
            <person name="Li T."/>
            <person name="Hu X."/>
            <person name="Zhang T."/>
            <person name="Song X."/>
            <person name="Zhang H."/>
            <person name="Dai N."/>
            <person name="Sheng W."/>
            <person name="Hou X."/>
            <person name="Wei L."/>
        </authorList>
    </citation>
    <scope>NUCLEOTIDE SEQUENCE</scope>
    <source>
        <strain evidence="1">G02</strain>
        <tissue evidence="1">Leaf</tissue>
    </source>
</reference>
<gene>
    <name evidence="1" type="ORF">Sradi_3626400</name>
</gene>
<comment type="caution">
    <text evidence="1">The sequence shown here is derived from an EMBL/GenBank/DDBJ whole genome shotgun (WGS) entry which is preliminary data.</text>
</comment>